<proteinExistence type="inferred from homology"/>
<dbReference type="GO" id="GO:0016410">
    <property type="term" value="F:N-acyltransferase activity"/>
    <property type="evidence" value="ECO:0007669"/>
    <property type="project" value="TreeGrafter"/>
</dbReference>
<keyword evidence="3" id="KW-0378">Hydrolase</keyword>
<dbReference type="PANTHER" id="PTHR13943">
    <property type="entry name" value="HRAS-LIKE SUPPRESSOR - RELATED"/>
    <property type="match status" value="1"/>
</dbReference>
<dbReference type="GO" id="GO:0005737">
    <property type="term" value="C:cytoplasm"/>
    <property type="evidence" value="ECO:0007669"/>
    <property type="project" value="TreeGrafter"/>
</dbReference>
<evidence type="ECO:0000259" key="5">
    <source>
        <dbReference type="PROSITE" id="PS51934"/>
    </source>
</evidence>
<feature type="domain" description="LRAT" evidence="5">
    <location>
        <begin position="70"/>
        <end position="179"/>
    </location>
</feature>
<evidence type="ECO:0000313" key="6">
    <source>
        <dbReference type="EMBL" id="KAI1694648.1"/>
    </source>
</evidence>
<gene>
    <name evidence="6" type="ORF">DdX_20004</name>
</gene>
<organism evidence="6 7">
    <name type="scientific">Ditylenchus destructor</name>
    <dbReference type="NCBI Taxonomy" id="166010"/>
    <lineage>
        <taxon>Eukaryota</taxon>
        <taxon>Metazoa</taxon>
        <taxon>Ecdysozoa</taxon>
        <taxon>Nematoda</taxon>
        <taxon>Chromadorea</taxon>
        <taxon>Rhabditida</taxon>
        <taxon>Tylenchina</taxon>
        <taxon>Tylenchomorpha</taxon>
        <taxon>Sphaerularioidea</taxon>
        <taxon>Anguinidae</taxon>
        <taxon>Anguininae</taxon>
        <taxon>Ditylenchus</taxon>
    </lineage>
</organism>
<keyword evidence="6" id="KW-0012">Acyltransferase</keyword>
<dbReference type="AlphaFoldDB" id="A0AAD4MHF6"/>
<dbReference type="GO" id="GO:0070292">
    <property type="term" value="P:N-acylphosphatidylethanolamine metabolic process"/>
    <property type="evidence" value="ECO:0007669"/>
    <property type="project" value="TreeGrafter"/>
</dbReference>
<keyword evidence="2" id="KW-0808">Transferase</keyword>
<name>A0AAD4MHF6_9BILA</name>
<dbReference type="Proteomes" id="UP001201812">
    <property type="component" value="Unassembled WGS sequence"/>
</dbReference>
<keyword evidence="4" id="KW-0443">Lipid metabolism</keyword>
<comment type="caution">
    <text evidence="6">The sequence shown here is derived from an EMBL/GenBank/DDBJ whole genome shotgun (WGS) entry which is preliminary data.</text>
</comment>
<sequence length="219" mass="25386">MLLEQLSSTCPIEISKRTTRVTMRFGLTSEAEIQKKKLEGEWFNVDELPEKYNGQYPLEVGDLVEIRIHLGKTIKIPATHWAIYIGDGNIISLRGVKDKTTNNKWHAQICQNEIVNTRYKNTWMRKNNYLDLFFPRFSKEVILERAHAKVGCKYDYKLLYFNCEHFVNFIVYDQVFSVQEQPNLTADGGARSDDEPNLTLCTLRVDGRAEGAARQLVDY</sequence>
<accession>A0AAD4MHF6</accession>
<protein>
    <submittedName>
        <fullName evidence="6">Lecithin retinol acyltransferase domain-containing protein</fullName>
    </submittedName>
</protein>
<dbReference type="InterPro" id="IPR051496">
    <property type="entry name" value="H-rev107_PLA/AT"/>
</dbReference>
<evidence type="ECO:0000313" key="7">
    <source>
        <dbReference type="Proteomes" id="UP001201812"/>
    </source>
</evidence>
<dbReference type="PANTHER" id="PTHR13943:SF80">
    <property type="entry name" value="PHOSPHOLIPASE A AND ACYLTRANSFERASE 1-LIKE"/>
    <property type="match status" value="1"/>
</dbReference>
<dbReference type="EMBL" id="JAKKPZ010000486">
    <property type="protein sequence ID" value="KAI1694648.1"/>
    <property type="molecule type" value="Genomic_DNA"/>
</dbReference>
<dbReference type="InterPro" id="IPR007053">
    <property type="entry name" value="LRAT_dom"/>
</dbReference>
<dbReference type="Gene3D" id="3.90.1720.10">
    <property type="entry name" value="endopeptidase domain like (from Nostoc punctiforme)"/>
    <property type="match status" value="1"/>
</dbReference>
<dbReference type="Pfam" id="PF04970">
    <property type="entry name" value="LRAT"/>
    <property type="match status" value="1"/>
</dbReference>
<evidence type="ECO:0000256" key="2">
    <source>
        <dbReference type="ARBA" id="ARBA00022679"/>
    </source>
</evidence>
<dbReference type="PROSITE" id="PS51934">
    <property type="entry name" value="LRAT"/>
    <property type="match status" value="1"/>
</dbReference>
<reference evidence="6" key="1">
    <citation type="submission" date="2022-01" db="EMBL/GenBank/DDBJ databases">
        <title>Genome Sequence Resource for Two Populations of Ditylenchus destructor, the Migratory Endoparasitic Phytonematode.</title>
        <authorList>
            <person name="Zhang H."/>
            <person name="Lin R."/>
            <person name="Xie B."/>
        </authorList>
    </citation>
    <scope>NUCLEOTIDE SEQUENCE</scope>
    <source>
        <strain evidence="6">BazhouSP</strain>
    </source>
</reference>
<comment type="similarity">
    <text evidence="1">Belongs to the H-rev107 family.</text>
</comment>
<evidence type="ECO:0000256" key="1">
    <source>
        <dbReference type="ARBA" id="ARBA00007824"/>
    </source>
</evidence>
<dbReference type="GO" id="GO:0008970">
    <property type="term" value="F:phospholipase A1 activity"/>
    <property type="evidence" value="ECO:0007669"/>
    <property type="project" value="TreeGrafter"/>
</dbReference>
<evidence type="ECO:0000256" key="4">
    <source>
        <dbReference type="ARBA" id="ARBA00023098"/>
    </source>
</evidence>
<dbReference type="GO" id="GO:0004623">
    <property type="term" value="F:phospholipase A2 activity"/>
    <property type="evidence" value="ECO:0007669"/>
    <property type="project" value="TreeGrafter"/>
</dbReference>
<evidence type="ECO:0000256" key="3">
    <source>
        <dbReference type="ARBA" id="ARBA00022801"/>
    </source>
</evidence>
<keyword evidence="7" id="KW-1185">Reference proteome</keyword>